<comment type="caution">
    <text evidence="2">The sequence shown here is derived from an EMBL/GenBank/DDBJ whole genome shotgun (WGS) entry which is preliminary data.</text>
</comment>
<proteinExistence type="predicted"/>
<evidence type="ECO:0000256" key="1">
    <source>
        <dbReference type="SAM" id="MobiDB-lite"/>
    </source>
</evidence>
<name>A0ABR4QQ41_9CEST</name>
<accession>A0ABR4QQ41</accession>
<sequence length="69" mass="7737">MYLATCRSPAADCIRLSVCIPDQELCQYSSEFSKSTPLMGTYTAGLRLDYPTLSHRRPGPGRRSPTFHQ</sequence>
<protein>
    <submittedName>
        <fullName evidence="2">Uncharacterized protein</fullName>
    </submittedName>
</protein>
<dbReference type="Proteomes" id="UP001651158">
    <property type="component" value="Unassembled WGS sequence"/>
</dbReference>
<keyword evidence="3" id="KW-1185">Reference proteome</keyword>
<evidence type="ECO:0000313" key="3">
    <source>
        <dbReference type="Proteomes" id="UP001651158"/>
    </source>
</evidence>
<evidence type="ECO:0000313" key="2">
    <source>
        <dbReference type="EMBL" id="KAL5111188.1"/>
    </source>
</evidence>
<feature type="region of interest" description="Disordered" evidence="1">
    <location>
        <begin position="50"/>
        <end position="69"/>
    </location>
</feature>
<gene>
    <name evidence="2" type="ORF">TcWFU_000533</name>
</gene>
<reference evidence="2 3" key="1">
    <citation type="journal article" date="2022" name="Front. Cell. Infect. Microbiol.">
        <title>The Genomes of Two Strains of Taenia crassiceps the Animal Model for the Study of Human Cysticercosis.</title>
        <authorList>
            <person name="Bobes R.J."/>
            <person name="Estrada K."/>
            <person name="Rios-Valencia D.G."/>
            <person name="Calderon-Gallegos A."/>
            <person name="de la Torre P."/>
            <person name="Carrero J.C."/>
            <person name="Sanchez-Flores A."/>
            <person name="Laclette J.P."/>
        </authorList>
    </citation>
    <scope>NUCLEOTIDE SEQUENCE [LARGE SCALE GENOMIC DNA]</scope>
    <source>
        <strain evidence="2">WFUcys</strain>
    </source>
</reference>
<dbReference type="EMBL" id="JAKROA010000001">
    <property type="protein sequence ID" value="KAL5111188.1"/>
    <property type="molecule type" value="Genomic_DNA"/>
</dbReference>
<organism evidence="2 3">
    <name type="scientific">Taenia crassiceps</name>
    <dbReference type="NCBI Taxonomy" id="6207"/>
    <lineage>
        <taxon>Eukaryota</taxon>
        <taxon>Metazoa</taxon>
        <taxon>Spiralia</taxon>
        <taxon>Lophotrochozoa</taxon>
        <taxon>Platyhelminthes</taxon>
        <taxon>Cestoda</taxon>
        <taxon>Eucestoda</taxon>
        <taxon>Cyclophyllidea</taxon>
        <taxon>Taeniidae</taxon>
        <taxon>Taenia</taxon>
    </lineage>
</organism>